<dbReference type="PROSITE" id="PS50850">
    <property type="entry name" value="MFS"/>
    <property type="match status" value="1"/>
</dbReference>
<evidence type="ECO:0000256" key="13">
    <source>
        <dbReference type="ARBA" id="ARBA00023136"/>
    </source>
</evidence>
<name>A0A913ZNM6_PATMI</name>
<evidence type="ECO:0000256" key="8">
    <source>
        <dbReference type="ARBA" id="ARBA00022692"/>
    </source>
</evidence>
<keyword evidence="7" id="KW-0963">Cytoplasm</keyword>
<evidence type="ECO:0000256" key="22">
    <source>
        <dbReference type="SAM" id="Phobius"/>
    </source>
</evidence>
<dbReference type="RefSeq" id="XP_038052979.1">
    <property type="nucleotide sequence ID" value="XM_038197051.1"/>
</dbReference>
<sequence length="511" mass="55616">MKAVYYAPGTCAMTEMPEATDMSDTEILVKNDDEETEWVGDRLRASRRWITIEPVIFTCLIAYGTIQTLRTEYMRLLISREHGVNGTDVDTGCSENTSSPEYRLEQRIQSETSLRVMYLLACSAGLNILSAPLLSTWSDHAGRKAALFICSFGIFVNCAVYLAVTGFHLSANFLFIGECAQGLTGSLILVIAVSLAYIADVTTKNRRMFRFVVIDTTLFFAIAVSQVAMGYVVKYFGFVPPFATMCAACGLSILYIVIPQLLLETREKDTNGSSATKQLSAMFKSLVVVLSVKEGSRHIRLALLIMTSFFFTLMFNGAMGTSVLLGLGSPICWSTITVGIFTAVTLFVGCLGLLVGGLTLPRCLKEHWILYLSCLSSVGCYLLTGFATSSLFMFMASIIGCIRNLPGPVIRTMLSKEVSEDEQGVIFAIIGVIESVASFGSPLMLGALYAKTVEFDGGLAFFVLAAINVVPVALIMILHGMSIRKGRMDKKIAKDCPTPVQVAEDVPDQST</sequence>
<dbReference type="AlphaFoldDB" id="A0A913ZNM6"/>
<keyword evidence="11" id="KW-0290">Folate-binding</keyword>
<feature type="transmembrane region" description="Helical" evidence="22">
    <location>
        <begin position="116"/>
        <end position="134"/>
    </location>
</feature>
<dbReference type="InterPro" id="IPR011701">
    <property type="entry name" value="MFS"/>
</dbReference>
<comment type="catalytic activity">
    <reaction evidence="21">
        <text>methotrexate(in) + H(+)(in) = methotrexate(out) + H(+)(out)</text>
        <dbReference type="Rhea" id="RHEA:70163"/>
        <dbReference type="ChEBI" id="CHEBI:15378"/>
        <dbReference type="ChEBI" id="CHEBI:50681"/>
    </reaction>
</comment>
<keyword evidence="10" id="KW-0769">Symport</keyword>
<evidence type="ECO:0000256" key="16">
    <source>
        <dbReference type="ARBA" id="ARBA00036193"/>
    </source>
</evidence>
<evidence type="ECO:0000256" key="19">
    <source>
        <dbReference type="ARBA" id="ARBA00042514"/>
    </source>
</evidence>
<feature type="transmembrane region" description="Helical" evidence="22">
    <location>
        <begin position="211"/>
        <end position="232"/>
    </location>
</feature>
<evidence type="ECO:0000256" key="15">
    <source>
        <dbReference type="ARBA" id="ARBA00023180"/>
    </source>
</evidence>
<reference evidence="24" key="1">
    <citation type="submission" date="2022-11" db="UniProtKB">
        <authorList>
            <consortium name="EnsemblMetazoa"/>
        </authorList>
    </citation>
    <scope>IDENTIFICATION</scope>
</reference>
<evidence type="ECO:0000256" key="4">
    <source>
        <dbReference type="ARBA" id="ARBA00004554"/>
    </source>
</evidence>
<keyword evidence="12 22" id="KW-1133">Transmembrane helix</keyword>
<dbReference type="InterPro" id="IPR020846">
    <property type="entry name" value="MFS_dom"/>
</dbReference>
<dbReference type="GO" id="GO:0010008">
    <property type="term" value="C:endosome membrane"/>
    <property type="evidence" value="ECO:0007669"/>
    <property type="project" value="UniProtKB-SubCell"/>
</dbReference>
<keyword evidence="15" id="KW-0325">Glycoprotein</keyword>
<dbReference type="GO" id="GO:0005542">
    <property type="term" value="F:folic acid binding"/>
    <property type="evidence" value="ECO:0007669"/>
    <property type="project" value="UniProtKB-KW"/>
</dbReference>
<evidence type="ECO:0000256" key="21">
    <source>
        <dbReference type="ARBA" id="ARBA00047850"/>
    </source>
</evidence>
<dbReference type="OMA" id="KEHWILY"/>
<proteinExistence type="predicted"/>
<dbReference type="SUPFAM" id="SSF103473">
    <property type="entry name" value="MFS general substrate transporter"/>
    <property type="match status" value="1"/>
</dbReference>
<feature type="transmembrane region" description="Helical" evidence="22">
    <location>
        <begin position="238"/>
        <end position="258"/>
    </location>
</feature>
<feature type="transmembrane region" description="Helical" evidence="22">
    <location>
        <begin position="333"/>
        <end position="356"/>
    </location>
</feature>
<evidence type="ECO:0000256" key="3">
    <source>
        <dbReference type="ARBA" id="ARBA00004496"/>
    </source>
</evidence>
<evidence type="ECO:0000256" key="20">
    <source>
        <dbReference type="ARBA" id="ARBA00047769"/>
    </source>
</evidence>
<evidence type="ECO:0000256" key="6">
    <source>
        <dbReference type="ARBA" id="ARBA00022475"/>
    </source>
</evidence>
<feature type="transmembrane region" description="Helical" evidence="22">
    <location>
        <begin position="146"/>
        <end position="167"/>
    </location>
</feature>
<feature type="domain" description="Major facilitator superfamily (MFS) profile" evidence="23">
    <location>
        <begin position="74"/>
        <end position="483"/>
    </location>
</feature>
<evidence type="ECO:0000256" key="7">
    <source>
        <dbReference type="ARBA" id="ARBA00022490"/>
    </source>
</evidence>
<accession>A0A913ZNM6</accession>
<dbReference type="GeneID" id="119725587"/>
<dbReference type="PANTHER" id="PTHR23507">
    <property type="entry name" value="ZGC:174356"/>
    <property type="match status" value="1"/>
</dbReference>
<dbReference type="InterPro" id="IPR005829">
    <property type="entry name" value="Sugar_transporter_CS"/>
</dbReference>
<dbReference type="InterPro" id="IPR036259">
    <property type="entry name" value="MFS_trans_sf"/>
</dbReference>
<feature type="transmembrane region" description="Helical" evidence="22">
    <location>
        <begin position="301"/>
        <end position="327"/>
    </location>
</feature>
<keyword evidence="6" id="KW-1003">Cell membrane</keyword>
<evidence type="ECO:0000313" key="25">
    <source>
        <dbReference type="Proteomes" id="UP000887568"/>
    </source>
</evidence>
<evidence type="ECO:0000256" key="1">
    <source>
        <dbReference type="ARBA" id="ARBA00004337"/>
    </source>
</evidence>
<keyword evidence="13 22" id="KW-0472">Membrane</keyword>
<dbReference type="Gene3D" id="1.20.1250.20">
    <property type="entry name" value="MFS general substrate transporter like domains"/>
    <property type="match status" value="1"/>
</dbReference>
<dbReference type="PROSITE" id="PS00216">
    <property type="entry name" value="SUGAR_TRANSPORT_1"/>
    <property type="match status" value="1"/>
</dbReference>
<evidence type="ECO:0000256" key="10">
    <source>
        <dbReference type="ARBA" id="ARBA00022847"/>
    </source>
</evidence>
<evidence type="ECO:0000256" key="5">
    <source>
        <dbReference type="ARBA" id="ARBA00022448"/>
    </source>
</evidence>
<comment type="subcellular location">
    <subcellularLocation>
        <location evidence="2">Apical cell membrane</location>
        <topology evidence="2">Multi-pass membrane protein</topology>
    </subcellularLocation>
    <subcellularLocation>
        <location evidence="4">Basolateral cell membrane</location>
        <topology evidence="4">Multi-pass membrane protein</topology>
    </subcellularLocation>
    <subcellularLocation>
        <location evidence="3">Cytoplasm</location>
    </subcellularLocation>
    <subcellularLocation>
        <location evidence="1">Endosome membrane</location>
        <topology evidence="1">Multi-pass membrane protein</topology>
    </subcellularLocation>
</comment>
<dbReference type="Proteomes" id="UP000887568">
    <property type="component" value="Unplaced"/>
</dbReference>
<keyword evidence="8 22" id="KW-0812">Transmembrane</keyword>
<dbReference type="PANTHER" id="PTHR23507:SF2">
    <property type="entry name" value="PROTON-COUPLED FOLATE TRANSPORTER"/>
    <property type="match status" value="1"/>
</dbReference>
<evidence type="ECO:0000256" key="12">
    <source>
        <dbReference type="ARBA" id="ARBA00022989"/>
    </source>
</evidence>
<feature type="transmembrane region" description="Helical" evidence="22">
    <location>
        <begin position="392"/>
        <end position="414"/>
    </location>
</feature>
<evidence type="ECO:0000256" key="2">
    <source>
        <dbReference type="ARBA" id="ARBA00004424"/>
    </source>
</evidence>
<comment type="catalytic activity">
    <reaction evidence="16">
        <text>(6S)-5-methyl-5,6,7,8-tetrahydrofolate(in) + H(+)(in) = (6S)-5-methyl-5,6,7,8-tetrahydrofolate(out) + H(+)(out)</text>
        <dbReference type="Rhea" id="RHEA:70167"/>
        <dbReference type="ChEBI" id="CHEBI:15378"/>
        <dbReference type="ChEBI" id="CHEBI:18608"/>
    </reaction>
</comment>
<keyword evidence="5" id="KW-0813">Transport</keyword>
<organism evidence="24 25">
    <name type="scientific">Patiria miniata</name>
    <name type="common">Bat star</name>
    <name type="synonym">Asterina miniata</name>
    <dbReference type="NCBI Taxonomy" id="46514"/>
    <lineage>
        <taxon>Eukaryota</taxon>
        <taxon>Metazoa</taxon>
        <taxon>Echinodermata</taxon>
        <taxon>Eleutherozoa</taxon>
        <taxon>Asterozoa</taxon>
        <taxon>Asteroidea</taxon>
        <taxon>Valvatacea</taxon>
        <taxon>Valvatida</taxon>
        <taxon>Asterinidae</taxon>
        <taxon>Patiria</taxon>
    </lineage>
</organism>
<keyword evidence="9" id="KW-0967">Endosome</keyword>
<feature type="transmembrane region" description="Helical" evidence="22">
    <location>
        <begin position="426"/>
        <end position="447"/>
    </location>
</feature>
<comment type="catalytic activity">
    <reaction evidence="17">
        <text>folate(in) + H(+)(in) = folate(out) + H(+)(out)</text>
        <dbReference type="Rhea" id="RHEA:70159"/>
        <dbReference type="ChEBI" id="CHEBI:15378"/>
        <dbReference type="ChEBI" id="CHEBI:62501"/>
    </reaction>
</comment>
<evidence type="ECO:0000256" key="17">
    <source>
        <dbReference type="ARBA" id="ARBA00036250"/>
    </source>
</evidence>
<protein>
    <recommendedName>
        <fullName evidence="18">Proton-coupled folate transporter</fullName>
    </recommendedName>
    <alternativeName>
        <fullName evidence="19">Solute carrier family 46 member 1</fullName>
    </alternativeName>
</protein>
<evidence type="ECO:0000259" key="23">
    <source>
        <dbReference type="PROSITE" id="PS50850"/>
    </source>
</evidence>
<dbReference type="EnsemblMetazoa" id="XM_038197051.1">
    <property type="protein sequence ID" value="XP_038052979.1"/>
    <property type="gene ID" value="LOC119725587"/>
</dbReference>
<comment type="catalytic activity">
    <reaction evidence="20">
        <text>pemetrexed(in) + H(+)(in) = pemetrexed(out) + H(+)(out)</text>
        <dbReference type="Rhea" id="RHEA:70171"/>
        <dbReference type="ChEBI" id="CHEBI:15378"/>
        <dbReference type="ChEBI" id="CHEBI:63724"/>
    </reaction>
</comment>
<evidence type="ECO:0000256" key="9">
    <source>
        <dbReference type="ARBA" id="ARBA00022753"/>
    </source>
</evidence>
<dbReference type="GO" id="GO:0015293">
    <property type="term" value="F:symporter activity"/>
    <property type="evidence" value="ECO:0007669"/>
    <property type="project" value="UniProtKB-KW"/>
</dbReference>
<keyword evidence="14" id="KW-1015">Disulfide bond</keyword>
<dbReference type="Pfam" id="PF07690">
    <property type="entry name" value="MFS_1"/>
    <property type="match status" value="1"/>
</dbReference>
<feature type="transmembrane region" description="Helical" evidence="22">
    <location>
        <begin position="173"/>
        <end position="199"/>
    </location>
</feature>
<feature type="transmembrane region" description="Helical" evidence="22">
    <location>
        <begin position="368"/>
        <end position="386"/>
    </location>
</feature>
<evidence type="ECO:0000256" key="14">
    <source>
        <dbReference type="ARBA" id="ARBA00023157"/>
    </source>
</evidence>
<evidence type="ECO:0000313" key="24">
    <source>
        <dbReference type="EnsemblMetazoa" id="XP_038052979.1"/>
    </source>
</evidence>
<dbReference type="GO" id="GO:0016324">
    <property type="term" value="C:apical plasma membrane"/>
    <property type="evidence" value="ECO:0007669"/>
    <property type="project" value="UniProtKB-SubCell"/>
</dbReference>
<feature type="transmembrane region" description="Helical" evidence="22">
    <location>
        <begin position="49"/>
        <end position="66"/>
    </location>
</feature>
<keyword evidence="25" id="KW-1185">Reference proteome</keyword>
<feature type="transmembrane region" description="Helical" evidence="22">
    <location>
        <begin position="459"/>
        <end position="481"/>
    </location>
</feature>
<evidence type="ECO:0000256" key="18">
    <source>
        <dbReference type="ARBA" id="ARBA00040650"/>
    </source>
</evidence>
<evidence type="ECO:0000256" key="11">
    <source>
        <dbReference type="ARBA" id="ARBA00022954"/>
    </source>
</evidence>
<dbReference type="GO" id="GO:0016323">
    <property type="term" value="C:basolateral plasma membrane"/>
    <property type="evidence" value="ECO:0007669"/>
    <property type="project" value="UniProtKB-SubCell"/>
</dbReference>
<dbReference type="OrthoDB" id="419734at2759"/>